<name>A0A4P9XRM3_9FUNG</name>
<feature type="region of interest" description="Disordered" evidence="1">
    <location>
        <begin position="325"/>
        <end position="354"/>
    </location>
</feature>
<gene>
    <name evidence="2" type="ORF">THASP1DRAFT_23317</name>
</gene>
<organism evidence="2 3">
    <name type="scientific">Thamnocephalis sphaerospora</name>
    <dbReference type="NCBI Taxonomy" id="78915"/>
    <lineage>
        <taxon>Eukaryota</taxon>
        <taxon>Fungi</taxon>
        <taxon>Fungi incertae sedis</taxon>
        <taxon>Zoopagomycota</taxon>
        <taxon>Zoopagomycotina</taxon>
        <taxon>Zoopagomycetes</taxon>
        <taxon>Zoopagales</taxon>
        <taxon>Sigmoideomycetaceae</taxon>
        <taxon>Thamnocephalis</taxon>
    </lineage>
</organism>
<evidence type="ECO:0000256" key="1">
    <source>
        <dbReference type="SAM" id="MobiDB-lite"/>
    </source>
</evidence>
<reference evidence="3" key="1">
    <citation type="journal article" date="2018" name="Nat. Microbiol.">
        <title>Leveraging single-cell genomics to expand the fungal tree of life.</title>
        <authorList>
            <person name="Ahrendt S.R."/>
            <person name="Quandt C.A."/>
            <person name="Ciobanu D."/>
            <person name="Clum A."/>
            <person name="Salamov A."/>
            <person name="Andreopoulos B."/>
            <person name="Cheng J.F."/>
            <person name="Woyke T."/>
            <person name="Pelin A."/>
            <person name="Henrissat B."/>
            <person name="Reynolds N.K."/>
            <person name="Benny G.L."/>
            <person name="Smith M.E."/>
            <person name="James T.Y."/>
            <person name="Grigoriev I.V."/>
        </authorList>
    </citation>
    <scope>NUCLEOTIDE SEQUENCE [LARGE SCALE GENOMIC DNA]</scope>
    <source>
        <strain evidence="3">RSA 1356</strain>
    </source>
</reference>
<accession>A0A4P9XRM3</accession>
<feature type="compositionally biased region" description="Low complexity" evidence="1">
    <location>
        <begin position="270"/>
        <end position="281"/>
    </location>
</feature>
<sequence>MGLRASKARDIGNNGRTNYRRRASLRFSHLLAGEPVDVDTSPFGWLRHLRDHGGHMAADTQSAEFNLPRQHGRGGGDEHLLGGAAQEALLRQKNKRLRRRTAPPGFHRGWEFVLGMTGSSRIQEERSRYERVEDWVSDVVRAGAVGPDAEDANLSESDRESHAFGHAGFDSSSYRCLDGGQGFDAHTKWASLASLGDTGNGSTGVRRRRDAASAVAAPSTAEFGDDGLHDPEGRPITWVGPLPPARPVQRNSSTISATFVMVAEGVIDRSPTPQSQSQLSQGRRTPVHASGHVRSHSSMQQPARLLRVNSSSLADLHAHMHTHDVLSDRLSPVQLRPGSATLPGEHNRQYKKTSMSELSILSTAGSVTGSVRRVASSNFIVSAPEPIAMPDTTAVPQPDQQPHQLYSRSPGDLTARSSNKDMHSVSPSQHSSHLGPPVSSHELIKDSPADSVKPSPKPIASPASSPPPHPPTRRGHRHTLSSASPLFPAPCNEPAAISHHCLPLAADGSDAADVGQLGEPTARTFSAMLPLSDASTFGLAPVGEPKTAQSRAAQSGRRDSAATVVSEAVASALRGKDAQTVLIGERNASISVPLMVRLSSNEEDSSFGSHVAPKQPRPANVLRPDRLRRKVRSACSFEDQSDHGMDGTDGPRLFMNEDRDIVPAVSTNGHHGDASSGDALAQHAHLHHQAQVRRGISIRHILPDHAPSVSTEAGNKSMPLKLHREGEQRLSRVDATTDKRPIVWDRKSVLAVKAERGVDACTTLPGATAGVLANGTDATPDAIDDAMRQRVPWLNGVRE</sequence>
<feature type="compositionally biased region" description="Polar residues" evidence="1">
    <location>
        <begin position="394"/>
        <end position="407"/>
    </location>
</feature>
<feature type="region of interest" description="Disordered" evidence="1">
    <location>
        <begin position="269"/>
        <end position="303"/>
    </location>
</feature>
<dbReference type="EMBL" id="KZ992573">
    <property type="protein sequence ID" value="RKP08743.1"/>
    <property type="molecule type" value="Genomic_DNA"/>
</dbReference>
<evidence type="ECO:0000313" key="2">
    <source>
        <dbReference type="EMBL" id="RKP08743.1"/>
    </source>
</evidence>
<dbReference type="AlphaFoldDB" id="A0A4P9XRM3"/>
<evidence type="ECO:0000313" key="3">
    <source>
        <dbReference type="Proteomes" id="UP000271241"/>
    </source>
</evidence>
<feature type="region of interest" description="Disordered" evidence="1">
    <location>
        <begin position="389"/>
        <end position="487"/>
    </location>
</feature>
<protein>
    <submittedName>
        <fullName evidence="2">Uncharacterized protein</fullName>
    </submittedName>
</protein>
<feature type="compositionally biased region" description="Pro residues" evidence="1">
    <location>
        <begin position="455"/>
        <end position="470"/>
    </location>
</feature>
<proteinExistence type="predicted"/>
<feature type="region of interest" description="Disordered" evidence="1">
    <location>
        <begin position="538"/>
        <end position="559"/>
    </location>
</feature>
<dbReference type="OrthoDB" id="10568473at2759"/>
<keyword evidence="3" id="KW-1185">Reference proteome</keyword>
<dbReference type="Proteomes" id="UP000271241">
    <property type="component" value="Unassembled WGS sequence"/>
</dbReference>